<evidence type="ECO:0000313" key="4">
    <source>
        <dbReference type="Proteomes" id="UP000823485"/>
    </source>
</evidence>
<feature type="transmembrane region" description="Helical" evidence="1">
    <location>
        <begin position="168"/>
        <end position="187"/>
    </location>
</feature>
<keyword evidence="1" id="KW-1133">Transmembrane helix</keyword>
<keyword evidence="4" id="KW-1185">Reference proteome</keyword>
<dbReference type="RefSeq" id="WP_077113281.1">
    <property type="nucleotide sequence ID" value="NZ_JAFBFH010000003.1"/>
</dbReference>
<name>A0ABS2R200_9BACI</name>
<keyword evidence="3" id="KW-0645">Protease</keyword>
<feature type="transmembrane region" description="Helical" evidence="1">
    <location>
        <begin position="57"/>
        <end position="79"/>
    </location>
</feature>
<keyword evidence="1" id="KW-0472">Membrane</keyword>
<comment type="caution">
    <text evidence="3">The sequence shown here is derived from an EMBL/GenBank/DDBJ whole genome shotgun (WGS) entry which is preliminary data.</text>
</comment>
<dbReference type="GO" id="GO:0006508">
    <property type="term" value="P:proteolysis"/>
    <property type="evidence" value="ECO:0007669"/>
    <property type="project" value="UniProtKB-KW"/>
</dbReference>
<gene>
    <name evidence="3" type="ORF">JOC94_000636</name>
</gene>
<keyword evidence="1" id="KW-0812">Transmembrane</keyword>
<feature type="transmembrane region" description="Helical" evidence="1">
    <location>
        <begin position="116"/>
        <end position="137"/>
    </location>
</feature>
<reference evidence="3 4" key="1">
    <citation type="submission" date="2021-01" db="EMBL/GenBank/DDBJ databases">
        <title>Genomic Encyclopedia of Type Strains, Phase IV (KMG-IV): sequencing the most valuable type-strain genomes for metagenomic binning, comparative biology and taxonomic classification.</title>
        <authorList>
            <person name="Goeker M."/>
        </authorList>
    </citation>
    <scope>NUCLEOTIDE SEQUENCE [LARGE SCALE GENOMIC DNA]</scope>
    <source>
        <strain evidence="3 4">DSM 105453</strain>
    </source>
</reference>
<sequence>MKIKKQADLISKMTRKELLLDLYITQLIILLMAVISGSFLVESFWDPDLFFRFEAKWIVLGAVNGVAVVLIDILLMNFLPDKYYDDGGINTKLFSGMSYWNIAVVAGVVAVSEELLFRGILQTKFGLIIASIIFALIHIRYWTHWYLIVNVLVLSFWIGIVYEWSGNQLFAVMAMHFTIDFLLGIYIKKKFDQQHKKGLNDGYE</sequence>
<protein>
    <submittedName>
        <fullName evidence="3">Membrane protease YdiL (CAAX protease family)</fullName>
    </submittedName>
</protein>
<evidence type="ECO:0000313" key="3">
    <source>
        <dbReference type="EMBL" id="MBM7713667.1"/>
    </source>
</evidence>
<dbReference type="Pfam" id="PF02517">
    <property type="entry name" value="Rce1-like"/>
    <property type="match status" value="1"/>
</dbReference>
<dbReference type="EMBL" id="JAFBFH010000003">
    <property type="protein sequence ID" value="MBM7713667.1"/>
    <property type="molecule type" value="Genomic_DNA"/>
</dbReference>
<evidence type="ECO:0000256" key="1">
    <source>
        <dbReference type="SAM" id="Phobius"/>
    </source>
</evidence>
<feature type="transmembrane region" description="Helical" evidence="1">
    <location>
        <begin position="144"/>
        <end position="162"/>
    </location>
</feature>
<feature type="transmembrane region" description="Helical" evidence="1">
    <location>
        <begin position="91"/>
        <end position="110"/>
    </location>
</feature>
<dbReference type="GO" id="GO:0008233">
    <property type="term" value="F:peptidase activity"/>
    <property type="evidence" value="ECO:0007669"/>
    <property type="project" value="UniProtKB-KW"/>
</dbReference>
<keyword evidence="3" id="KW-0378">Hydrolase</keyword>
<feature type="transmembrane region" description="Helical" evidence="1">
    <location>
        <begin position="20"/>
        <end position="45"/>
    </location>
</feature>
<proteinExistence type="predicted"/>
<organism evidence="3 4">
    <name type="scientific">Siminovitchia thermophila</name>
    <dbReference type="NCBI Taxonomy" id="1245522"/>
    <lineage>
        <taxon>Bacteria</taxon>
        <taxon>Bacillati</taxon>
        <taxon>Bacillota</taxon>
        <taxon>Bacilli</taxon>
        <taxon>Bacillales</taxon>
        <taxon>Bacillaceae</taxon>
        <taxon>Siminovitchia</taxon>
    </lineage>
</organism>
<accession>A0ABS2R200</accession>
<evidence type="ECO:0000259" key="2">
    <source>
        <dbReference type="Pfam" id="PF02517"/>
    </source>
</evidence>
<dbReference type="Proteomes" id="UP000823485">
    <property type="component" value="Unassembled WGS sequence"/>
</dbReference>
<feature type="domain" description="CAAX prenyl protease 2/Lysostaphin resistance protein A-like" evidence="2">
    <location>
        <begin position="98"/>
        <end position="182"/>
    </location>
</feature>
<dbReference type="InterPro" id="IPR003675">
    <property type="entry name" value="Rce1/LyrA-like_dom"/>
</dbReference>